<accession>A0A9D1UQ17</accession>
<gene>
    <name evidence="2" type="ORF">H9867_02910</name>
</gene>
<keyword evidence="1" id="KW-0472">Membrane</keyword>
<name>A0A9D1UQ17_9CORY</name>
<protein>
    <submittedName>
        <fullName evidence="2">DUF998 domain-containing protein</fullName>
    </submittedName>
</protein>
<proteinExistence type="predicted"/>
<feature type="transmembrane region" description="Helical" evidence="1">
    <location>
        <begin position="189"/>
        <end position="210"/>
    </location>
</feature>
<sequence>MSLLPSAKARLAGRLLMACGVLYATLVLEALLGWPIPVDVSYLSEMSAQTMTHGRLFRFLDATAGTCALLAAAVLWRHVLPALPLHSNLQPPQPSAQLSLRQRAFFTRASTLLLGVFGVATILDALFPLDCAVFEPKCLALERSGAVSLEHKVHVFTSSVATGATLVLCCLVIAWWWRTRLRDFPTLALAVFSLVAVVSNLWFLVAYVGFGEVAGVAQRANILAVCVVLLLAGWRLLRYEAAKQPCPYRAR</sequence>
<dbReference type="Pfam" id="PF06197">
    <property type="entry name" value="DUF998"/>
    <property type="match status" value="1"/>
</dbReference>
<feature type="transmembrane region" description="Helical" evidence="1">
    <location>
        <begin position="12"/>
        <end position="36"/>
    </location>
</feature>
<feature type="transmembrane region" description="Helical" evidence="1">
    <location>
        <begin position="216"/>
        <end position="237"/>
    </location>
</feature>
<feature type="transmembrane region" description="Helical" evidence="1">
    <location>
        <begin position="105"/>
        <end position="127"/>
    </location>
</feature>
<reference evidence="2" key="2">
    <citation type="submission" date="2021-04" db="EMBL/GenBank/DDBJ databases">
        <authorList>
            <person name="Gilroy R."/>
        </authorList>
    </citation>
    <scope>NUCLEOTIDE SEQUENCE</scope>
    <source>
        <strain evidence="2">4376</strain>
    </source>
</reference>
<keyword evidence="1" id="KW-0812">Transmembrane</keyword>
<evidence type="ECO:0000313" key="3">
    <source>
        <dbReference type="Proteomes" id="UP000824189"/>
    </source>
</evidence>
<evidence type="ECO:0000256" key="1">
    <source>
        <dbReference type="SAM" id="Phobius"/>
    </source>
</evidence>
<keyword evidence="1" id="KW-1133">Transmembrane helix</keyword>
<reference evidence="2" key="1">
    <citation type="journal article" date="2021" name="PeerJ">
        <title>Extensive microbial diversity within the chicken gut microbiome revealed by metagenomics and culture.</title>
        <authorList>
            <person name="Gilroy R."/>
            <person name="Ravi A."/>
            <person name="Getino M."/>
            <person name="Pursley I."/>
            <person name="Horton D.L."/>
            <person name="Alikhan N.F."/>
            <person name="Baker D."/>
            <person name="Gharbi K."/>
            <person name="Hall N."/>
            <person name="Watson M."/>
            <person name="Adriaenssens E.M."/>
            <person name="Foster-Nyarko E."/>
            <person name="Jarju S."/>
            <person name="Secka A."/>
            <person name="Antonio M."/>
            <person name="Oren A."/>
            <person name="Chaudhuri R.R."/>
            <person name="La Ragione R."/>
            <person name="Hildebrand F."/>
            <person name="Pallen M.J."/>
        </authorList>
    </citation>
    <scope>NUCLEOTIDE SEQUENCE</scope>
    <source>
        <strain evidence="2">4376</strain>
    </source>
</reference>
<dbReference type="InterPro" id="IPR009339">
    <property type="entry name" value="DUF998"/>
</dbReference>
<dbReference type="AlphaFoldDB" id="A0A9D1UQ17"/>
<comment type="caution">
    <text evidence="2">The sequence shown here is derived from an EMBL/GenBank/DDBJ whole genome shotgun (WGS) entry which is preliminary data.</text>
</comment>
<evidence type="ECO:0000313" key="2">
    <source>
        <dbReference type="EMBL" id="HIW95428.1"/>
    </source>
</evidence>
<organism evidence="2 3">
    <name type="scientific">Candidatus Corynebacterium gallistercoris</name>
    <dbReference type="NCBI Taxonomy" id="2838530"/>
    <lineage>
        <taxon>Bacteria</taxon>
        <taxon>Bacillati</taxon>
        <taxon>Actinomycetota</taxon>
        <taxon>Actinomycetes</taxon>
        <taxon>Mycobacteriales</taxon>
        <taxon>Corynebacteriaceae</taxon>
        <taxon>Corynebacterium</taxon>
    </lineage>
</organism>
<dbReference type="Proteomes" id="UP000824189">
    <property type="component" value="Unassembled WGS sequence"/>
</dbReference>
<feature type="transmembrane region" description="Helical" evidence="1">
    <location>
        <begin position="153"/>
        <end position="177"/>
    </location>
</feature>
<feature type="transmembrane region" description="Helical" evidence="1">
    <location>
        <begin position="56"/>
        <end position="76"/>
    </location>
</feature>
<dbReference type="EMBL" id="DXFZ01000036">
    <property type="protein sequence ID" value="HIW95428.1"/>
    <property type="molecule type" value="Genomic_DNA"/>
</dbReference>